<reference evidence="12 13" key="1">
    <citation type="submission" date="2019-09" db="EMBL/GenBank/DDBJ databases">
        <title>A chromosome-level genome assembly of the Chinese tupelo Nyssa sinensis.</title>
        <authorList>
            <person name="Yang X."/>
            <person name="Kang M."/>
            <person name="Yang Y."/>
            <person name="Xiong H."/>
            <person name="Wang M."/>
            <person name="Zhang Z."/>
            <person name="Wang Z."/>
            <person name="Wu H."/>
            <person name="Ma T."/>
            <person name="Liu J."/>
            <person name="Xi Z."/>
        </authorList>
    </citation>
    <scope>NUCLEOTIDE SEQUENCE [LARGE SCALE GENOMIC DNA]</scope>
    <source>
        <strain evidence="12">J267</strain>
        <tissue evidence="12">Leaf</tissue>
    </source>
</reference>
<dbReference type="GO" id="GO:0008270">
    <property type="term" value="F:zinc ion binding"/>
    <property type="evidence" value="ECO:0007669"/>
    <property type="project" value="UniProtKB-KW"/>
</dbReference>
<evidence type="ECO:0000313" key="12">
    <source>
        <dbReference type="EMBL" id="KAA8549229.1"/>
    </source>
</evidence>
<accession>A0A5J5C1Y2</accession>
<evidence type="ECO:0000256" key="10">
    <source>
        <dbReference type="SAM" id="MobiDB-lite"/>
    </source>
</evidence>
<dbReference type="OrthoDB" id="9411774at2759"/>
<dbReference type="GO" id="GO:0005634">
    <property type="term" value="C:nucleus"/>
    <property type="evidence" value="ECO:0007669"/>
    <property type="project" value="UniProtKB-SubCell"/>
</dbReference>
<evidence type="ECO:0000256" key="4">
    <source>
        <dbReference type="ARBA" id="ARBA00022771"/>
    </source>
</evidence>
<dbReference type="Proteomes" id="UP000325577">
    <property type="component" value="Linkage Group LG0"/>
</dbReference>
<dbReference type="PROSITE" id="PS00028">
    <property type="entry name" value="ZINC_FINGER_C2H2_1"/>
    <property type="match status" value="2"/>
</dbReference>
<sequence length="212" mass="23676">MTTMSMKRSRENGEVEALAMANCLMLLSRVGETASSRVFECKTCNRQFTSFQALGGHRASHKRPKLMAPDFDLHFPSSPVKPKTHDCSICGQEFAIGQALGGHMRRHRAAMSKASSMKNHYSAEAVPVIKKSNSKRVLSLDLDLNLTPFENHLKFTIGKMVPVDSSELGMKPSSLRSVKKRKEEYDRARARIFRSPSSPESEDTEVSGSSRW</sequence>
<evidence type="ECO:0000256" key="2">
    <source>
        <dbReference type="ARBA" id="ARBA00022723"/>
    </source>
</evidence>
<evidence type="ECO:0000256" key="7">
    <source>
        <dbReference type="ARBA" id="ARBA00023163"/>
    </source>
</evidence>
<keyword evidence="6" id="KW-0805">Transcription regulation</keyword>
<name>A0A5J5C1Y2_9ASTE</name>
<proteinExistence type="predicted"/>
<keyword evidence="4 9" id="KW-0863">Zinc-finger</keyword>
<keyword evidence="8" id="KW-0539">Nucleus</keyword>
<feature type="domain" description="C2H2-type" evidence="11">
    <location>
        <begin position="85"/>
        <end position="112"/>
    </location>
</feature>
<dbReference type="SMART" id="SM00355">
    <property type="entry name" value="ZnF_C2H2"/>
    <property type="match status" value="2"/>
</dbReference>
<feature type="region of interest" description="Disordered" evidence="10">
    <location>
        <begin position="166"/>
        <end position="212"/>
    </location>
</feature>
<dbReference type="PANTHER" id="PTHR26374">
    <property type="entry name" value="ZINC FINGER PROTEIN ZAT5"/>
    <property type="match status" value="1"/>
</dbReference>
<dbReference type="Gene3D" id="3.30.160.60">
    <property type="entry name" value="Classic Zinc Finger"/>
    <property type="match status" value="1"/>
</dbReference>
<evidence type="ECO:0000313" key="13">
    <source>
        <dbReference type="Proteomes" id="UP000325577"/>
    </source>
</evidence>
<feature type="domain" description="C2H2-type" evidence="11">
    <location>
        <begin position="39"/>
        <end position="66"/>
    </location>
</feature>
<evidence type="ECO:0000259" key="11">
    <source>
        <dbReference type="PROSITE" id="PS50157"/>
    </source>
</evidence>
<gene>
    <name evidence="12" type="ORF">F0562_000913</name>
</gene>
<dbReference type="AlphaFoldDB" id="A0A5J5C1Y2"/>
<dbReference type="InterPro" id="IPR024771">
    <property type="entry name" value="SUZ"/>
</dbReference>
<dbReference type="EMBL" id="CM018031">
    <property type="protein sequence ID" value="KAA8549229.1"/>
    <property type="molecule type" value="Genomic_DNA"/>
</dbReference>
<evidence type="ECO:0000256" key="1">
    <source>
        <dbReference type="ARBA" id="ARBA00004123"/>
    </source>
</evidence>
<keyword evidence="3" id="KW-0677">Repeat</keyword>
<dbReference type="SUPFAM" id="SSF57667">
    <property type="entry name" value="beta-beta-alpha zinc fingers"/>
    <property type="match status" value="1"/>
</dbReference>
<dbReference type="GO" id="GO:0006950">
    <property type="term" value="P:response to stress"/>
    <property type="evidence" value="ECO:0007669"/>
    <property type="project" value="TreeGrafter"/>
</dbReference>
<comment type="subcellular location">
    <subcellularLocation>
        <location evidence="1">Nucleus</location>
    </subcellularLocation>
</comment>
<dbReference type="PROSITE" id="PS50157">
    <property type="entry name" value="ZINC_FINGER_C2H2_2"/>
    <property type="match status" value="2"/>
</dbReference>
<dbReference type="GO" id="GO:0010200">
    <property type="term" value="P:response to chitin"/>
    <property type="evidence" value="ECO:0007669"/>
    <property type="project" value="TreeGrafter"/>
</dbReference>
<keyword evidence="7" id="KW-0804">Transcription</keyword>
<dbReference type="InterPro" id="IPR013087">
    <property type="entry name" value="Znf_C2H2_type"/>
</dbReference>
<dbReference type="Pfam" id="PF12752">
    <property type="entry name" value="SUZ"/>
    <property type="match status" value="1"/>
</dbReference>
<keyword evidence="13" id="KW-1185">Reference proteome</keyword>
<evidence type="ECO:0000256" key="5">
    <source>
        <dbReference type="ARBA" id="ARBA00022833"/>
    </source>
</evidence>
<protein>
    <recommendedName>
        <fullName evidence="11">C2H2-type domain-containing protein</fullName>
    </recommendedName>
</protein>
<evidence type="ECO:0000256" key="9">
    <source>
        <dbReference type="PROSITE-ProRule" id="PRU00042"/>
    </source>
</evidence>
<keyword evidence="5" id="KW-0862">Zinc</keyword>
<keyword evidence="2" id="KW-0479">Metal-binding</keyword>
<dbReference type="InterPro" id="IPR036236">
    <property type="entry name" value="Znf_C2H2_sf"/>
</dbReference>
<evidence type="ECO:0000256" key="6">
    <source>
        <dbReference type="ARBA" id="ARBA00023015"/>
    </source>
</evidence>
<evidence type="ECO:0000256" key="8">
    <source>
        <dbReference type="ARBA" id="ARBA00023242"/>
    </source>
</evidence>
<organism evidence="12 13">
    <name type="scientific">Nyssa sinensis</name>
    <dbReference type="NCBI Taxonomy" id="561372"/>
    <lineage>
        <taxon>Eukaryota</taxon>
        <taxon>Viridiplantae</taxon>
        <taxon>Streptophyta</taxon>
        <taxon>Embryophyta</taxon>
        <taxon>Tracheophyta</taxon>
        <taxon>Spermatophyta</taxon>
        <taxon>Magnoliopsida</taxon>
        <taxon>eudicotyledons</taxon>
        <taxon>Gunneridae</taxon>
        <taxon>Pentapetalae</taxon>
        <taxon>asterids</taxon>
        <taxon>Cornales</taxon>
        <taxon>Nyssaceae</taxon>
        <taxon>Nyssa</taxon>
    </lineage>
</organism>
<evidence type="ECO:0000256" key="3">
    <source>
        <dbReference type="ARBA" id="ARBA00022737"/>
    </source>
</evidence>
<dbReference type="PANTHER" id="PTHR26374:SF379">
    <property type="entry name" value="ZINC FINGER PROTEIN ZAT12"/>
    <property type="match status" value="1"/>
</dbReference>
<dbReference type="Pfam" id="PF13912">
    <property type="entry name" value="zf-C2H2_6"/>
    <property type="match status" value="2"/>
</dbReference>